<dbReference type="InterPro" id="IPR051811">
    <property type="entry name" value="Cytochrome_c550/c551-like"/>
</dbReference>
<dbReference type="InterPro" id="IPR036909">
    <property type="entry name" value="Cyt_c-like_dom_sf"/>
</dbReference>
<evidence type="ECO:0000256" key="5">
    <source>
        <dbReference type="ARBA" id="ARBA00023004"/>
    </source>
</evidence>
<keyword evidence="2" id="KW-0349">Heme</keyword>
<feature type="domain" description="Cytochrome c" evidence="6">
    <location>
        <begin position="1"/>
        <end position="93"/>
    </location>
</feature>
<evidence type="ECO:0000256" key="3">
    <source>
        <dbReference type="ARBA" id="ARBA00022723"/>
    </source>
</evidence>
<keyword evidence="5" id="KW-0408">Iron</keyword>
<gene>
    <name evidence="7" type="ORF">METZ01_LOCUS78534</name>
</gene>
<protein>
    <recommendedName>
        <fullName evidence="6">Cytochrome c domain-containing protein</fullName>
    </recommendedName>
</protein>
<dbReference type="PANTHER" id="PTHR37823">
    <property type="entry name" value="CYTOCHROME C-553-LIKE"/>
    <property type="match status" value="1"/>
</dbReference>
<keyword evidence="4" id="KW-0249">Electron transport</keyword>
<evidence type="ECO:0000313" key="7">
    <source>
        <dbReference type="EMBL" id="SVA25680.1"/>
    </source>
</evidence>
<organism evidence="7">
    <name type="scientific">marine metagenome</name>
    <dbReference type="NCBI Taxonomy" id="408172"/>
    <lineage>
        <taxon>unclassified sequences</taxon>
        <taxon>metagenomes</taxon>
        <taxon>ecological metagenomes</taxon>
    </lineage>
</organism>
<feature type="domain" description="Cytochrome c" evidence="6">
    <location>
        <begin position="145"/>
        <end position="224"/>
    </location>
</feature>
<accession>A0A381UBX1</accession>
<dbReference type="GO" id="GO:0046872">
    <property type="term" value="F:metal ion binding"/>
    <property type="evidence" value="ECO:0007669"/>
    <property type="project" value="UniProtKB-KW"/>
</dbReference>
<dbReference type="GO" id="GO:0009055">
    <property type="term" value="F:electron transfer activity"/>
    <property type="evidence" value="ECO:0007669"/>
    <property type="project" value="InterPro"/>
</dbReference>
<dbReference type="InterPro" id="IPR009056">
    <property type="entry name" value="Cyt_c-like_dom"/>
</dbReference>
<sequence length="224" mass="23841">MIEAGERVYSTKGACGICHAIGRKGSRGPDLNGVGLRAASRKPEMSAKDYLLESLLKPSTYLVEEYTPMMPPMAGILTPGEIMVTVAYLQSLGGNVDITPDNVRAVMQVSASSTPAAPATATTPEVAPEAEETVASVVAQEPQPGDAEKGKAVYNTLCIACHNPDPALVGAIGPEIKGASRELLETRVLRAEYPEGYQPKRDTKLMPPMAHLVNDIDHLTEFLK</sequence>
<evidence type="ECO:0000256" key="4">
    <source>
        <dbReference type="ARBA" id="ARBA00022982"/>
    </source>
</evidence>
<dbReference type="Gene3D" id="1.10.760.10">
    <property type="entry name" value="Cytochrome c-like domain"/>
    <property type="match status" value="2"/>
</dbReference>
<evidence type="ECO:0000256" key="2">
    <source>
        <dbReference type="ARBA" id="ARBA00022617"/>
    </source>
</evidence>
<keyword evidence="1" id="KW-0813">Transport</keyword>
<proteinExistence type="predicted"/>
<dbReference type="EMBL" id="UINC01006132">
    <property type="protein sequence ID" value="SVA25680.1"/>
    <property type="molecule type" value="Genomic_DNA"/>
</dbReference>
<reference evidence="7" key="1">
    <citation type="submission" date="2018-05" db="EMBL/GenBank/DDBJ databases">
        <authorList>
            <person name="Lanie J.A."/>
            <person name="Ng W.-L."/>
            <person name="Kazmierczak K.M."/>
            <person name="Andrzejewski T.M."/>
            <person name="Davidsen T.M."/>
            <person name="Wayne K.J."/>
            <person name="Tettelin H."/>
            <person name="Glass J.I."/>
            <person name="Rusch D."/>
            <person name="Podicherti R."/>
            <person name="Tsui H.-C.T."/>
            <person name="Winkler M.E."/>
        </authorList>
    </citation>
    <scope>NUCLEOTIDE SEQUENCE</scope>
</reference>
<dbReference type="SUPFAM" id="SSF46626">
    <property type="entry name" value="Cytochrome c"/>
    <property type="match status" value="2"/>
</dbReference>
<dbReference type="Pfam" id="PF00034">
    <property type="entry name" value="Cytochrom_C"/>
    <property type="match status" value="2"/>
</dbReference>
<evidence type="ECO:0000259" key="6">
    <source>
        <dbReference type="PROSITE" id="PS51007"/>
    </source>
</evidence>
<dbReference type="PROSITE" id="PS51007">
    <property type="entry name" value="CYTC"/>
    <property type="match status" value="2"/>
</dbReference>
<dbReference type="AlphaFoldDB" id="A0A381UBX1"/>
<dbReference type="GO" id="GO:0020037">
    <property type="term" value="F:heme binding"/>
    <property type="evidence" value="ECO:0007669"/>
    <property type="project" value="InterPro"/>
</dbReference>
<keyword evidence="3" id="KW-0479">Metal-binding</keyword>
<name>A0A381UBX1_9ZZZZ</name>
<evidence type="ECO:0000256" key="1">
    <source>
        <dbReference type="ARBA" id="ARBA00022448"/>
    </source>
</evidence>